<gene>
    <name evidence="2" type="ORF">DM01DRAFT_1103395</name>
</gene>
<organism evidence="2 3">
    <name type="scientific">Hesseltinella vesiculosa</name>
    <dbReference type="NCBI Taxonomy" id="101127"/>
    <lineage>
        <taxon>Eukaryota</taxon>
        <taxon>Fungi</taxon>
        <taxon>Fungi incertae sedis</taxon>
        <taxon>Mucoromycota</taxon>
        <taxon>Mucoromycotina</taxon>
        <taxon>Mucoromycetes</taxon>
        <taxon>Mucorales</taxon>
        <taxon>Cunninghamellaceae</taxon>
        <taxon>Hesseltinella</taxon>
    </lineage>
</organism>
<evidence type="ECO:0000313" key="3">
    <source>
        <dbReference type="Proteomes" id="UP000242146"/>
    </source>
</evidence>
<evidence type="ECO:0000313" key="2">
    <source>
        <dbReference type="EMBL" id="ORX49919.1"/>
    </source>
</evidence>
<evidence type="ECO:0000256" key="1">
    <source>
        <dbReference type="SAM" id="MobiDB-lite"/>
    </source>
</evidence>
<sequence>MDENALPPSTPDSSSPIRLSHTKTLIPLQSKRNQSKPELSDGKASPASMGSPTDRKALRDNYSMINFPREGPLSPHRDNIKDDAYYTAPAALSTRKPKRSVKKTSSAESLDSVPSPLAPEFKDNKKAYQKAQREHTVLEAKLAEERTHTRQLQYWQHQLLSITERLRVVDINLSNTLELIEDYHLVMADLEAETAKQTQIDHLMNVIPEKLFKLEQLKAEQKQ</sequence>
<keyword evidence="3" id="KW-1185">Reference proteome</keyword>
<dbReference type="AlphaFoldDB" id="A0A1X2GBN9"/>
<accession>A0A1X2GBN9</accession>
<protein>
    <submittedName>
        <fullName evidence="2">Uncharacterized protein</fullName>
    </submittedName>
</protein>
<feature type="compositionally biased region" description="Basic and acidic residues" evidence="1">
    <location>
        <begin position="75"/>
        <end position="84"/>
    </location>
</feature>
<feature type="region of interest" description="Disordered" evidence="1">
    <location>
        <begin position="1"/>
        <end position="121"/>
    </location>
</feature>
<dbReference type="Proteomes" id="UP000242146">
    <property type="component" value="Unassembled WGS sequence"/>
</dbReference>
<feature type="non-terminal residue" evidence="2">
    <location>
        <position position="1"/>
    </location>
</feature>
<dbReference type="OrthoDB" id="2271390at2759"/>
<reference evidence="2 3" key="1">
    <citation type="submission" date="2016-07" db="EMBL/GenBank/DDBJ databases">
        <title>Pervasive Adenine N6-methylation of Active Genes in Fungi.</title>
        <authorList>
            <consortium name="DOE Joint Genome Institute"/>
            <person name="Mondo S.J."/>
            <person name="Dannebaum R.O."/>
            <person name="Kuo R.C."/>
            <person name="Labutti K."/>
            <person name="Haridas S."/>
            <person name="Kuo A."/>
            <person name="Salamov A."/>
            <person name="Ahrendt S.R."/>
            <person name="Lipzen A."/>
            <person name="Sullivan W."/>
            <person name="Andreopoulos W.B."/>
            <person name="Clum A."/>
            <person name="Lindquist E."/>
            <person name="Daum C."/>
            <person name="Ramamoorthy G.K."/>
            <person name="Gryganskyi A."/>
            <person name="Culley D."/>
            <person name="Magnuson J.K."/>
            <person name="James T.Y."/>
            <person name="O'Malley M.A."/>
            <person name="Stajich J.E."/>
            <person name="Spatafora J.W."/>
            <person name="Visel A."/>
            <person name="Grigoriev I.V."/>
        </authorList>
    </citation>
    <scope>NUCLEOTIDE SEQUENCE [LARGE SCALE GENOMIC DNA]</scope>
    <source>
        <strain evidence="2 3">NRRL 3301</strain>
    </source>
</reference>
<name>A0A1X2GBN9_9FUNG</name>
<comment type="caution">
    <text evidence="2">The sequence shown here is derived from an EMBL/GenBank/DDBJ whole genome shotgun (WGS) entry which is preliminary data.</text>
</comment>
<proteinExistence type="predicted"/>
<dbReference type="EMBL" id="MCGT01000025">
    <property type="protein sequence ID" value="ORX49919.1"/>
    <property type="molecule type" value="Genomic_DNA"/>
</dbReference>